<sequence length="467" mass="50366">MNPSHFLGWLLLVSQVYALQIDSKIAQSNPSLPMKSCTKSGCETLKTSITMDADMRPLKDSSGAKDCIVNNMWDPTLCPDADTCAKNCVLGDVDYKANGVTVDGDSLTMELFPPNNGTGSRLYLLEGDEYKIFKLLNKEISVDVDLSNLPCGTNAAFYFSEMDPKGGDPTSKTSTAPAGLGYCDAQSPTSMKFIKGKANFKKSDDGKGNTVGGLGYPCQELDIIEGNSISQVFTPHPCLEKAEVCKAEDCKKDGGVCDSPGCDFNPYRMGDTEFYGPKKVVDTTKKMTITTQFIAKGGELVEIRRLWVQNGKVVKNSKVKIPGVKSFNSISSEFCSAIRNFTSTPDTFEKNGGLKRMGEIFGEEGGAGKDVKSGKPGATLVFSIWIDSGKDHMLWLDGTLGSGPAGSRGTCEDSNSTPEFIRKNSPKAFVKFSNLREGELGSTFEGACAKKTHSKETITNTNAHPTR</sequence>
<dbReference type="AlphaFoldDB" id="A0AAV0BAP3"/>
<evidence type="ECO:0000256" key="3">
    <source>
        <dbReference type="ARBA" id="ARBA00022729"/>
    </source>
</evidence>
<keyword evidence="6" id="KW-0119">Carbohydrate metabolism</keyword>
<evidence type="ECO:0000256" key="6">
    <source>
        <dbReference type="ARBA" id="ARBA00023277"/>
    </source>
</evidence>
<keyword evidence="8 9" id="KW-0624">Polysaccharide degradation</keyword>
<dbReference type="SUPFAM" id="SSF49899">
    <property type="entry name" value="Concanavalin A-like lectins/glucanases"/>
    <property type="match status" value="1"/>
</dbReference>
<dbReference type="Pfam" id="PF00840">
    <property type="entry name" value="Glyco_hydro_7"/>
    <property type="match status" value="1"/>
</dbReference>
<reference evidence="11" key="1">
    <citation type="submission" date="2022-06" db="EMBL/GenBank/DDBJ databases">
        <authorList>
            <consortium name="SYNGENTA / RWTH Aachen University"/>
        </authorList>
    </citation>
    <scope>NUCLEOTIDE SEQUENCE</scope>
</reference>
<dbReference type="Gene3D" id="2.70.100.10">
    <property type="entry name" value="Glycoside hydrolase, family 7, domain"/>
    <property type="match status" value="1"/>
</dbReference>
<evidence type="ECO:0000256" key="5">
    <source>
        <dbReference type="ARBA" id="ARBA00023001"/>
    </source>
</evidence>
<comment type="similarity">
    <text evidence="2 9">Belongs to the glycosyl hydrolase 7 (cellulase C) family.</text>
</comment>
<dbReference type="EC" id="3.2.1.-" evidence="9"/>
<feature type="signal peptide" evidence="10">
    <location>
        <begin position="1"/>
        <end position="18"/>
    </location>
</feature>
<keyword evidence="7 9" id="KW-0326">Glycosidase</keyword>
<evidence type="ECO:0000256" key="7">
    <source>
        <dbReference type="ARBA" id="ARBA00023295"/>
    </source>
</evidence>
<keyword evidence="5 9" id="KW-0136">Cellulose degradation</keyword>
<dbReference type="InterPro" id="IPR013320">
    <property type="entry name" value="ConA-like_dom_sf"/>
</dbReference>
<dbReference type="Proteomes" id="UP001153365">
    <property type="component" value="Unassembled WGS sequence"/>
</dbReference>
<evidence type="ECO:0000256" key="10">
    <source>
        <dbReference type="SAM" id="SignalP"/>
    </source>
</evidence>
<feature type="chain" id="PRO_5043370295" description="Glucanase" evidence="10">
    <location>
        <begin position="19"/>
        <end position="467"/>
    </location>
</feature>
<accession>A0AAV0BAP3</accession>
<evidence type="ECO:0000256" key="1">
    <source>
        <dbReference type="ARBA" id="ARBA00001641"/>
    </source>
</evidence>
<dbReference type="PRINTS" id="PR00734">
    <property type="entry name" value="GLHYDRLASE7"/>
</dbReference>
<gene>
    <name evidence="11" type="ORF">PPACK8108_LOCUS16832</name>
</gene>
<dbReference type="InterPro" id="IPR001722">
    <property type="entry name" value="Glyco_hydro_7"/>
</dbReference>
<protein>
    <recommendedName>
        <fullName evidence="9">Glucanase</fullName>
        <ecNumber evidence="9">3.2.1.-</ecNumber>
    </recommendedName>
</protein>
<evidence type="ECO:0000256" key="2">
    <source>
        <dbReference type="ARBA" id="ARBA00006044"/>
    </source>
</evidence>
<comment type="catalytic activity">
    <reaction evidence="1">
        <text>Hydrolysis of (1-&gt;4)-beta-D-glucosidic linkages in cellulose and cellotetraose, releasing cellobiose from the non-reducing ends of the chains.</text>
        <dbReference type="EC" id="3.2.1.91"/>
    </reaction>
</comment>
<evidence type="ECO:0000256" key="8">
    <source>
        <dbReference type="ARBA" id="ARBA00023326"/>
    </source>
</evidence>
<keyword evidence="4 9" id="KW-0378">Hydrolase</keyword>
<keyword evidence="3 10" id="KW-0732">Signal</keyword>
<dbReference type="PANTHER" id="PTHR33753">
    <property type="entry name" value="1,4-BETA-D-GLUCAN CELLOBIOHYDROLASE B"/>
    <property type="match status" value="1"/>
</dbReference>
<dbReference type="InterPro" id="IPR037019">
    <property type="entry name" value="Glyco_hydro_7_sf"/>
</dbReference>
<evidence type="ECO:0000256" key="4">
    <source>
        <dbReference type="ARBA" id="ARBA00022801"/>
    </source>
</evidence>
<proteinExistence type="inferred from homology"/>
<dbReference type="PANTHER" id="PTHR33753:SF2">
    <property type="entry name" value="GLYCOSIDE HYDROLASE FAMILY 7 PROTEIN"/>
    <property type="match status" value="1"/>
</dbReference>
<keyword evidence="12" id="KW-1185">Reference proteome</keyword>
<evidence type="ECO:0000256" key="9">
    <source>
        <dbReference type="RuleBase" id="RU361164"/>
    </source>
</evidence>
<comment type="caution">
    <text evidence="11">The sequence shown here is derived from an EMBL/GenBank/DDBJ whole genome shotgun (WGS) entry which is preliminary data.</text>
</comment>
<evidence type="ECO:0000313" key="12">
    <source>
        <dbReference type="Proteomes" id="UP001153365"/>
    </source>
</evidence>
<dbReference type="EMBL" id="CALTRL010004636">
    <property type="protein sequence ID" value="CAH7683374.1"/>
    <property type="molecule type" value="Genomic_DNA"/>
</dbReference>
<dbReference type="GO" id="GO:0016162">
    <property type="term" value="F:cellulose 1,4-beta-cellobiosidase activity"/>
    <property type="evidence" value="ECO:0007669"/>
    <property type="project" value="UniProtKB-EC"/>
</dbReference>
<organism evidence="11 12">
    <name type="scientific">Phakopsora pachyrhizi</name>
    <name type="common">Asian soybean rust disease fungus</name>
    <dbReference type="NCBI Taxonomy" id="170000"/>
    <lineage>
        <taxon>Eukaryota</taxon>
        <taxon>Fungi</taxon>
        <taxon>Dikarya</taxon>
        <taxon>Basidiomycota</taxon>
        <taxon>Pucciniomycotina</taxon>
        <taxon>Pucciniomycetes</taxon>
        <taxon>Pucciniales</taxon>
        <taxon>Phakopsoraceae</taxon>
        <taxon>Phakopsora</taxon>
    </lineage>
</organism>
<evidence type="ECO:0000313" key="11">
    <source>
        <dbReference type="EMBL" id="CAH7683374.1"/>
    </source>
</evidence>
<name>A0AAV0BAP3_PHAPC</name>
<dbReference type="GO" id="GO:0030245">
    <property type="term" value="P:cellulose catabolic process"/>
    <property type="evidence" value="ECO:0007669"/>
    <property type="project" value="UniProtKB-KW"/>
</dbReference>